<proteinExistence type="predicted"/>
<organism evidence="3">
    <name type="scientific">viral metagenome</name>
    <dbReference type="NCBI Taxonomy" id="1070528"/>
    <lineage>
        <taxon>unclassified sequences</taxon>
        <taxon>metagenomes</taxon>
        <taxon>organismal metagenomes</taxon>
    </lineage>
</organism>
<feature type="transmembrane region" description="Helical" evidence="2">
    <location>
        <begin position="6"/>
        <end position="26"/>
    </location>
</feature>
<sequence length="93" mass="11073">MILYIIRWTVIYVLLICLLHKLYLFFQDNLTTTKNKDYYNSVLIEPIKSEPIKSEPSYSEPINEEPSTSKDLNNDFTYEMKNELNNFISKIKT</sequence>
<protein>
    <submittedName>
        <fullName evidence="3">Uncharacterized protein</fullName>
    </submittedName>
</protein>
<keyword evidence="2" id="KW-0812">Transmembrane</keyword>
<keyword evidence="2" id="KW-0472">Membrane</keyword>
<evidence type="ECO:0000256" key="1">
    <source>
        <dbReference type="SAM" id="MobiDB-lite"/>
    </source>
</evidence>
<name>A0A6C0KTM8_9ZZZZ</name>
<keyword evidence="2" id="KW-1133">Transmembrane helix</keyword>
<evidence type="ECO:0000313" key="3">
    <source>
        <dbReference type="EMBL" id="QHU19688.1"/>
    </source>
</evidence>
<evidence type="ECO:0000256" key="2">
    <source>
        <dbReference type="SAM" id="Phobius"/>
    </source>
</evidence>
<dbReference type="AlphaFoldDB" id="A0A6C0KTM8"/>
<reference evidence="3" key="1">
    <citation type="journal article" date="2020" name="Nature">
        <title>Giant virus diversity and host interactions through global metagenomics.</title>
        <authorList>
            <person name="Schulz F."/>
            <person name="Roux S."/>
            <person name="Paez-Espino D."/>
            <person name="Jungbluth S."/>
            <person name="Walsh D.A."/>
            <person name="Denef V.J."/>
            <person name="McMahon K.D."/>
            <person name="Konstantinidis K.T."/>
            <person name="Eloe-Fadrosh E.A."/>
            <person name="Kyrpides N.C."/>
            <person name="Woyke T."/>
        </authorList>
    </citation>
    <scope>NUCLEOTIDE SEQUENCE</scope>
    <source>
        <strain evidence="3">GVMAG-S-3300013014-113</strain>
    </source>
</reference>
<feature type="region of interest" description="Disordered" evidence="1">
    <location>
        <begin position="53"/>
        <end position="74"/>
    </location>
</feature>
<accession>A0A6C0KTM8</accession>
<feature type="compositionally biased region" description="Polar residues" evidence="1">
    <location>
        <begin position="65"/>
        <end position="74"/>
    </location>
</feature>
<dbReference type="EMBL" id="MN740954">
    <property type="protein sequence ID" value="QHU19688.1"/>
    <property type="molecule type" value="Genomic_DNA"/>
</dbReference>